<evidence type="ECO:0000256" key="4">
    <source>
        <dbReference type="ARBA" id="ARBA00023136"/>
    </source>
</evidence>
<organism evidence="8 9">
    <name type="scientific">Strongylocentrotus purpuratus</name>
    <name type="common">Purple sea urchin</name>
    <dbReference type="NCBI Taxonomy" id="7668"/>
    <lineage>
        <taxon>Eukaryota</taxon>
        <taxon>Metazoa</taxon>
        <taxon>Echinodermata</taxon>
        <taxon>Eleutherozoa</taxon>
        <taxon>Echinozoa</taxon>
        <taxon>Echinoidea</taxon>
        <taxon>Euechinoidea</taxon>
        <taxon>Echinacea</taxon>
        <taxon>Camarodonta</taxon>
        <taxon>Echinidea</taxon>
        <taxon>Strongylocentrotidae</taxon>
        <taxon>Strongylocentrotus</taxon>
    </lineage>
</organism>
<dbReference type="CTD" id="57678"/>
<dbReference type="FunCoup" id="A0A7M7NXE5">
    <property type="interactions" value="544"/>
</dbReference>
<dbReference type="Pfam" id="PF01553">
    <property type="entry name" value="Acyltransferase"/>
    <property type="match status" value="1"/>
</dbReference>
<protein>
    <recommendedName>
        <fullName evidence="7">Phospholipid/glycerol acyltransferase domain-containing protein</fullName>
    </recommendedName>
</protein>
<evidence type="ECO:0000256" key="3">
    <source>
        <dbReference type="ARBA" id="ARBA00022679"/>
    </source>
</evidence>
<dbReference type="Pfam" id="PF19277">
    <property type="entry name" value="GPAT_C"/>
    <property type="match status" value="1"/>
</dbReference>
<comment type="subcellular location">
    <subcellularLocation>
        <location evidence="1">Membrane</location>
    </subcellularLocation>
</comment>
<evidence type="ECO:0000256" key="1">
    <source>
        <dbReference type="ARBA" id="ARBA00004370"/>
    </source>
</evidence>
<proteinExistence type="inferred from homology"/>
<evidence type="ECO:0000256" key="2">
    <source>
        <dbReference type="ARBA" id="ARBA00007937"/>
    </source>
</evidence>
<dbReference type="GO" id="GO:0019432">
    <property type="term" value="P:triglyceride biosynthetic process"/>
    <property type="evidence" value="ECO:0000318"/>
    <property type="project" value="GO_Central"/>
</dbReference>
<dbReference type="EnsemblMetazoa" id="XM_030986210">
    <property type="protein sequence ID" value="XP_030842070"/>
    <property type="gene ID" value="LOC585988"/>
</dbReference>
<dbReference type="SUPFAM" id="SSF69593">
    <property type="entry name" value="Glycerol-3-phosphate (1)-acyltransferase"/>
    <property type="match status" value="1"/>
</dbReference>
<keyword evidence="5" id="KW-0012">Acyltransferase</keyword>
<dbReference type="InterPro" id="IPR041728">
    <property type="entry name" value="GPAT/DHAPAT_LPLAT"/>
</dbReference>
<dbReference type="GO" id="GO:0005739">
    <property type="term" value="C:mitochondrion"/>
    <property type="evidence" value="ECO:0000318"/>
    <property type="project" value="GO_Central"/>
</dbReference>
<feature type="domain" description="Phospholipid/glycerol acyltransferase" evidence="7">
    <location>
        <begin position="287"/>
        <end position="419"/>
    </location>
</feature>
<reference evidence="9" key="1">
    <citation type="submission" date="2015-02" db="EMBL/GenBank/DDBJ databases">
        <title>Genome sequencing for Strongylocentrotus purpuratus.</title>
        <authorList>
            <person name="Murali S."/>
            <person name="Liu Y."/>
            <person name="Vee V."/>
            <person name="English A."/>
            <person name="Wang M."/>
            <person name="Skinner E."/>
            <person name="Han Y."/>
            <person name="Muzny D.M."/>
            <person name="Worley K.C."/>
            <person name="Gibbs R.A."/>
        </authorList>
    </citation>
    <scope>NUCLEOTIDE SEQUENCE</scope>
</reference>
<dbReference type="InParanoid" id="A0A7M7NXE5"/>
<dbReference type="GO" id="GO:0004366">
    <property type="term" value="F:glycerol-3-phosphate O-acyltransferase activity"/>
    <property type="evidence" value="ECO:0000318"/>
    <property type="project" value="GO_Central"/>
</dbReference>
<dbReference type="GeneID" id="585988"/>
<keyword evidence="3" id="KW-0808">Transferase</keyword>
<dbReference type="KEGG" id="spu:585988"/>
<dbReference type="PANTHER" id="PTHR12563">
    <property type="entry name" value="GLYCEROL-3-PHOSPHATE ACYLTRANSFERASE"/>
    <property type="match status" value="1"/>
</dbReference>
<reference evidence="8" key="2">
    <citation type="submission" date="2021-01" db="UniProtKB">
        <authorList>
            <consortium name="EnsemblMetazoa"/>
        </authorList>
    </citation>
    <scope>IDENTIFICATION</scope>
</reference>
<dbReference type="OrthoDB" id="5962536at2759"/>
<dbReference type="InterPro" id="IPR002123">
    <property type="entry name" value="Plipid/glycerol_acylTrfase"/>
</dbReference>
<sequence>MGRKMGLKLKSREGKKVQILSSSKVELECNDLCNNNNGPGAMDMQQLEEVYKTWEKKMPSTLPPPPPARRPRDRGNNECQPQRRKRRGRTTSLPALDLVPELAQFKMSPPPQTVDGSSDIKRPFIGRCCTQCTQLSREMFYTDDIPHMGLRNILKMSTPPRAGVLFRYFPHVDHALFRAVNHSYPSVPDVSQRVLENQRVQLAVHKSAMSDSEGRIDSENEYQRSAERHRRRAMNVLRHMAATISNSLIRLTGWLLLKILGLFLIGVQVHEGQLNMVRQAAESGVPVIIVPLHRSHLDYILLSFIFHLTGIKLPFVAAGDNLNLPVFGSCLRRLGAFFIKRKLDKEIGKKDWVYRSTLHTYMEEILRDGQNMEFFIEGGRSRSGKALAPKGGLLSCVVDAYRDDIIPDAYIIPASFSYEKILDGSFSKEQMGMPKKKETFFNAVSGIWTVLSSGFGNVRVDFAQPFSLKEYLGSPPLPTALNSDLSRVTPKSKPRLQKAVSDHSLYGTDVVIEDQRQLIRGLGEHIVYDSVNVNTAMSTNLVAFLLLTKFRQGVEMSQLVMAVDNLRRDVLVRGRDVGFTGVTADVVKHTFKLLGPNLIARHRTRSQPDIVPTAEGNQRTQEVREMVVPNTGLPHVFELSYYASSLVSVFLMESIVASSLIALCNEDMLVIDSSRKNTIVLARSRLLRKAEELCDMLQFEFTFVPPCGNIAHAISEAIDKLVIHEVVKLQQAPDPQKWARHIGVSSSWDSEGSDEEDMPFVDQKIEMNTNQDSLLRLYFLQSILAPLIEGYWLSACNLIRLLEIDVPEVDFSKVVNEYSKDRVAKGLAIYAECCAMDTLRNSWRLFNHWKVIDCYLDSDKKRMVHLNEPFRSEEKLGVFIDRIEAFRS</sequence>
<dbReference type="PANTHER" id="PTHR12563:SF23">
    <property type="entry name" value="BCDNA.GH07066"/>
    <property type="match status" value="1"/>
</dbReference>
<dbReference type="RefSeq" id="XP_030842070.1">
    <property type="nucleotide sequence ID" value="XM_030986210.1"/>
</dbReference>
<evidence type="ECO:0000313" key="9">
    <source>
        <dbReference type="Proteomes" id="UP000007110"/>
    </source>
</evidence>
<dbReference type="GO" id="GO:0016020">
    <property type="term" value="C:membrane"/>
    <property type="evidence" value="ECO:0007669"/>
    <property type="project" value="UniProtKB-SubCell"/>
</dbReference>
<accession>A0A7M7NXE5</accession>
<dbReference type="InterPro" id="IPR045520">
    <property type="entry name" value="GPAT/DHAPAT_C"/>
</dbReference>
<name>A0A7M7NXE5_STRPU</name>
<dbReference type="Proteomes" id="UP000007110">
    <property type="component" value="Unassembled WGS sequence"/>
</dbReference>
<dbReference type="SMART" id="SM00563">
    <property type="entry name" value="PlsC"/>
    <property type="match status" value="1"/>
</dbReference>
<dbReference type="OMA" id="RCKHTNE"/>
<comment type="similarity">
    <text evidence="2">Belongs to the GPAT/DAPAT family.</text>
</comment>
<keyword evidence="4" id="KW-0472">Membrane</keyword>
<evidence type="ECO:0000256" key="6">
    <source>
        <dbReference type="SAM" id="MobiDB-lite"/>
    </source>
</evidence>
<feature type="region of interest" description="Disordered" evidence="6">
    <location>
        <begin position="57"/>
        <end position="93"/>
    </location>
</feature>
<dbReference type="AlphaFoldDB" id="A0A7M7NXE5"/>
<evidence type="ECO:0000259" key="7">
    <source>
        <dbReference type="SMART" id="SM00563"/>
    </source>
</evidence>
<evidence type="ECO:0000256" key="5">
    <source>
        <dbReference type="ARBA" id="ARBA00023315"/>
    </source>
</evidence>
<dbReference type="CDD" id="cd07993">
    <property type="entry name" value="LPLAT_DHAPAT-like"/>
    <property type="match status" value="1"/>
</dbReference>
<dbReference type="InterPro" id="IPR022284">
    <property type="entry name" value="GPAT/DHAPAT"/>
</dbReference>
<evidence type="ECO:0000313" key="8">
    <source>
        <dbReference type="EnsemblMetazoa" id="XP_030842070"/>
    </source>
</evidence>
<keyword evidence="9" id="KW-1185">Reference proteome</keyword>
<dbReference type="GO" id="GO:0006650">
    <property type="term" value="P:glycerophospholipid metabolic process"/>
    <property type="evidence" value="ECO:0000318"/>
    <property type="project" value="GO_Central"/>
</dbReference>